<organism evidence="2 3">
    <name type="scientific">Setaria viridis</name>
    <name type="common">Green bristlegrass</name>
    <name type="synonym">Setaria italica subsp. viridis</name>
    <dbReference type="NCBI Taxonomy" id="4556"/>
    <lineage>
        <taxon>Eukaryota</taxon>
        <taxon>Viridiplantae</taxon>
        <taxon>Streptophyta</taxon>
        <taxon>Embryophyta</taxon>
        <taxon>Tracheophyta</taxon>
        <taxon>Spermatophyta</taxon>
        <taxon>Magnoliopsida</taxon>
        <taxon>Liliopsida</taxon>
        <taxon>Poales</taxon>
        <taxon>Poaceae</taxon>
        <taxon>PACMAD clade</taxon>
        <taxon>Panicoideae</taxon>
        <taxon>Panicodae</taxon>
        <taxon>Paniceae</taxon>
        <taxon>Cenchrinae</taxon>
        <taxon>Setaria</taxon>
    </lineage>
</organism>
<reference evidence="2" key="1">
    <citation type="submission" date="2019-03" db="EMBL/GenBank/DDBJ databases">
        <title>WGS assembly of Setaria viridis.</title>
        <authorList>
            <person name="Huang P."/>
            <person name="Jenkins J."/>
            <person name="Grimwood J."/>
            <person name="Barry K."/>
            <person name="Healey A."/>
            <person name="Mamidi S."/>
            <person name="Sreedasyam A."/>
            <person name="Shu S."/>
            <person name="Feldman M."/>
            <person name="Wu J."/>
            <person name="Yu Y."/>
            <person name="Chen C."/>
            <person name="Johnson J."/>
            <person name="Rokhsar D."/>
            <person name="Baxter I."/>
            <person name="Schmutz J."/>
            <person name="Brutnell T."/>
            <person name="Kellogg E."/>
        </authorList>
    </citation>
    <scope>NUCLEOTIDE SEQUENCE [LARGE SCALE GENOMIC DNA]</scope>
</reference>
<dbReference type="SUPFAM" id="SSF51735">
    <property type="entry name" value="NAD(P)-binding Rossmann-fold domains"/>
    <property type="match status" value="1"/>
</dbReference>
<dbReference type="Proteomes" id="UP000298652">
    <property type="component" value="Chromosome 1"/>
</dbReference>
<dbReference type="Pfam" id="PF16363">
    <property type="entry name" value="GDP_Man_Dehyd"/>
    <property type="match status" value="1"/>
</dbReference>
<dbReference type="InterPro" id="IPR016040">
    <property type="entry name" value="NAD(P)-bd_dom"/>
</dbReference>
<name>A0A4U6W4U7_SETVI</name>
<proteinExistence type="predicted"/>
<dbReference type="Gene3D" id="3.40.50.720">
    <property type="entry name" value="NAD(P)-binding Rossmann-like Domain"/>
    <property type="match status" value="1"/>
</dbReference>
<sequence>MTTSYKPKNILITGAAGFIASHVTIRIIKNYPAYNIVVLDKLDYCSNLKNLLPVCSSFPNFKFVKGDIASADLVNLLLVTENIDTIMHFAAQTHMSIIHLGTPLNLP</sequence>
<evidence type="ECO:0000313" key="2">
    <source>
        <dbReference type="EMBL" id="TKW37102.1"/>
    </source>
</evidence>
<evidence type="ECO:0000313" key="3">
    <source>
        <dbReference type="Proteomes" id="UP000298652"/>
    </source>
</evidence>
<dbReference type="Gramene" id="TKW37102">
    <property type="protein sequence ID" value="TKW37102"/>
    <property type="gene ID" value="SEVIR_1G026800v2"/>
</dbReference>
<accession>A0A4U6W4U7</accession>
<dbReference type="AlphaFoldDB" id="A0A4U6W4U7"/>
<dbReference type="InterPro" id="IPR036291">
    <property type="entry name" value="NAD(P)-bd_dom_sf"/>
</dbReference>
<dbReference type="PANTHER" id="PTHR43000">
    <property type="entry name" value="DTDP-D-GLUCOSE 4,6-DEHYDRATASE-RELATED"/>
    <property type="match status" value="1"/>
</dbReference>
<evidence type="ECO:0000259" key="1">
    <source>
        <dbReference type="Pfam" id="PF16363"/>
    </source>
</evidence>
<gene>
    <name evidence="2" type="ORF">SEVIR_1G026800v2</name>
</gene>
<dbReference type="EMBL" id="CM016552">
    <property type="protein sequence ID" value="TKW37102.1"/>
    <property type="molecule type" value="Genomic_DNA"/>
</dbReference>
<feature type="domain" description="NAD(P)-binding" evidence="1">
    <location>
        <begin position="11"/>
        <end position="95"/>
    </location>
</feature>
<protein>
    <recommendedName>
        <fullName evidence="1">NAD(P)-binding domain-containing protein</fullName>
    </recommendedName>
</protein>
<keyword evidence="3" id="KW-1185">Reference proteome</keyword>